<dbReference type="CDD" id="cd03178">
    <property type="entry name" value="GST_C_Ure2p_like"/>
    <property type="match status" value="1"/>
</dbReference>
<dbReference type="AlphaFoldDB" id="A0A2R8BTX4"/>
<dbReference type="CDD" id="cd03048">
    <property type="entry name" value="GST_N_Ure2p_like"/>
    <property type="match status" value="1"/>
</dbReference>
<dbReference type="InterPro" id="IPR040079">
    <property type="entry name" value="Glutathione_S-Trfase"/>
</dbReference>
<feature type="domain" description="GST C-terminal" evidence="2">
    <location>
        <begin position="107"/>
        <end position="230"/>
    </location>
</feature>
<dbReference type="PANTHER" id="PTHR44051">
    <property type="entry name" value="GLUTATHIONE S-TRANSFERASE-RELATED"/>
    <property type="match status" value="1"/>
</dbReference>
<evidence type="ECO:0000259" key="1">
    <source>
        <dbReference type="PROSITE" id="PS50404"/>
    </source>
</evidence>
<dbReference type="InterPro" id="IPR036282">
    <property type="entry name" value="Glutathione-S-Trfase_C_sf"/>
</dbReference>
<dbReference type="Pfam" id="PF13410">
    <property type="entry name" value="GST_C_2"/>
    <property type="match status" value="1"/>
</dbReference>
<evidence type="ECO:0000313" key="4">
    <source>
        <dbReference type="Proteomes" id="UP000244912"/>
    </source>
</evidence>
<evidence type="ECO:0000313" key="3">
    <source>
        <dbReference type="EMBL" id="SPJ23588.1"/>
    </source>
</evidence>
<dbReference type="PROSITE" id="PS50405">
    <property type="entry name" value="GST_CTER"/>
    <property type="match status" value="1"/>
</dbReference>
<gene>
    <name evidence="3" type="primary">yfcG_1</name>
    <name evidence="3" type="ORF">PAA8504_01401</name>
</gene>
<keyword evidence="4" id="KW-1185">Reference proteome</keyword>
<dbReference type="PANTHER" id="PTHR44051:SF19">
    <property type="entry name" value="DISULFIDE-BOND OXIDOREDUCTASE YFCG"/>
    <property type="match status" value="1"/>
</dbReference>
<sequence>MTDLSDFPITRKWPPKDPGVIQLYSFPTPNGVKASIALEELGLPYEPHLVPLGDEYVKSPEFLSLSPNNKIPAMIDPDGPDGAPIDLWESHTILTYLSEKTGKLGGTGRDRWEVQKWLSWQVAGLGPMFGQMGHFVKLAKEKVPYAQDRYIGEAKRLLGVIDRQLDGREWVAGDFSIADIAIAPWLNALEFYEAKEMIDWTSHENAVAYVDRFYARPAVQKGRRIPDPDG</sequence>
<dbReference type="OrthoDB" id="9803562at2"/>
<dbReference type="InterPro" id="IPR004045">
    <property type="entry name" value="Glutathione_S-Trfase_N"/>
</dbReference>
<accession>A0A2R8BTX4</accession>
<dbReference type="Pfam" id="PF13409">
    <property type="entry name" value="GST_N_2"/>
    <property type="match status" value="1"/>
</dbReference>
<evidence type="ECO:0000259" key="2">
    <source>
        <dbReference type="PROSITE" id="PS50405"/>
    </source>
</evidence>
<dbReference type="RefSeq" id="WP_108893403.1">
    <property type="nucleotide sequence ID" value="NZ_ONZF01000002.1"/>
</dbReference>
<dbReference type="GO" id="GO:0016491">
    <property type="term" value="F:oxidoreductase activity"/>
    <property type="evidence" value="ECO:0007669"/>
    <property type="project" value="UniProtKB-KW"/>
</dbReference>
<dbReference type="Gene3D" id="1.20.1050.10">
    <property type="match status" value="1"/>
</dbReference>
<protein>
    <submittedName>
        <fullName evidence="3">Disulfide-bond oxidoreductase YfcG</fullName>
        <ecNumber evidence="3">1.8.4.-</ecNumber>
    </submittedName>
</protein>
<dbReference type="PROSITE" id="PS50404">
    <property type="entry name" value="GST_NTER"/>
    <property type="match status" value="1"/>
</dbReference>
<dbReference type="InterPro" id="IPR036249">
    <property type="entry name" value="Thioredoxin-like_sf"/>
</dbReference>
<dbReference type="SFLD" id="SFLDG01151">
    <property type="entry name" value="Main.2:_Nu-like"/>
    <property type="match status" value="1"/>
</dbReference>
<dbReference type="SUPFAM" id="SSF47616">
    <property type="entry name" value="GST C-terminal domain-like"/>
    <property type="match status" value="1"/>
</dbReference>
<proteinExistence type="predicted"/>
<name>A0A2R8BTX4_9RHOB</name>
<dbReference type="EMBL" id="ONZF01000002">
    <property type="protein sequence ID" value="SPJ23588.1"/>
    <property type="molecule type" value="Genomic_DNA"/>
</dbReference>
<dbReference type="Proteomes" id="UP000244912">
    <property type="component" value="Unassembled WGS sequence"/>
</dbReference>
<dbReference type="InterPro" id="IPR010987">
    <property type="entry name" value="Glutathione-S-Trfase_C-like"/>
</dbReference>
<organism evidence="3 4">
    <name type="scientific">Palleronia abyssalis</name>
    <dbReference type="NCBI Taxonomy" id="1501240"/>
    <lineage>
        <taxon>Bacteria</taxon>
        <taxon>Pseudomonadati</taxon>
        <taxon>Pseudomonadota</taxon>
        <taxon>Alphaproteobacteria</taxon>
        <taxon>Rhodobacterales</taxon>
        <taxon>Roseobacteraceae</taxon>
        <taxon>Palleronia</taxon>
    </lineage>
</organism>
<reference evidence="3 4" key="1">
    <citation type="submission" date="2018-03" db="EMBL/GenBank/DDBJ databases">
        <authorList>
            <person name="Keele B.F."/>
        </authorList>
    </citation>
    <scope>NUCLEOTIDE SEQUENCE [LARGE SCALE GENOMIC DNA]</scope>
    <source>
        <strain evidence="3 4">CECT 8504</strain>
    </source>
</reference>
<keyword evidence="3" id="KW-0560">Oxidoreductase</keyword>
<dbReference type="SUPFAM" id="SSF52833">
    <property type="entry name" value="Thioredoxin-like"/>
    <property type="match status" value="1"/>
</dbReference>
<dbReference type="SFLD" id="SFLDS00019">
    <property type="entry name" value="Glutathione_Transferase_(cytos"/>
    <property type="match status" value="1"/>
</dbReference>
<dbReference type="EC" id="1.8.4.-" evidence="3"/>
<feature type="domain" description="GST N-terminal" evidence="1">
    <location>
        <begin position="18"/>
        <end position="105"/>
    </location>
</feature>
<dbReference type="Gene3D" id="3.40.30.10">
    <property type="entry name" value="Glutaredoxin"/>
    <property type="match status" value="1"/>
</dbReference>
<dbReference type="SFLD" id="SFLDG00358">
    <property type="entry name" value="Main_(cytGST)"/>
    <property type="match status" value="1"/>
</dbReference>